<dbReference type="STRING" id="287986.DV20_05715"/>
<feature type="transmembrane region" description="Helical" evidence="3">
    <location>
        <begin position="110"/>
        <end position="127"/>
    </location>
</feature>
<keyword evidence="5" id="KW-1185">Reference proteome</keyword>
<evidence type="ECO:0000313" key="4">
    <source>
        <dbReference type="EMBL" id="KDN23214.1"/>
    </source>
</evidence>
<feature type="transmembrane region" description="Helical" evidence="3">
    <location>
        <begin position="139"/>
        <end position="160"/>
    </location>
</feature>
<evidence type="ECO:0000313" key="5">
    <source>
        <dbReference type="Proteomes" id="UP000027345"/>
    </source>
</evidence>
<dbReference type="OrthoDB" id="3214913at2"/>
<feature type="region of interest" description="Disordered" evidence="2">
    <location>
        <begin position="1"/>
        <end position="27"/>
    </location>
</feature>
<evidence type="ECO:0000256" key="1">
    <source>
        <dbReference type="SAM" id="Coils"/>
    </source>
</evidence>
<reference evidence="4 5" key="1">
    <citation type="submission" date="2014-05" db="EMBL/GenBank/DDBJ databases">
        <title>Draft genome sequence of Amycolatopsis rifamycinica DSM 46095.</title>
        <authorList>
            <person name="Lal R."/>
            <person name="Saxena A."/>
            <person name="Kumari R."/>
            <person name="Mukherjee U."/>
            <person name="Singh P."/>
            <person name="Sangwan N."/>
            <person name="Mahato N.K."/>
        </authorList>
    </citation>
    <scope>NUCLEOTIDE SEQUENCE [LARGE SCALE GENOMIC DNA]</scope>
    <source>
        <strain evidence="4 5">DSM 46095</strain>
    </source>
</reference>
<keyword evidence="1" id="KW-0175">Coiled coil</keyword>
<feature type="coiled-coil region" evidence="1">
    <location>
        <begin position="34"/>
        <end position="61"/>
    </location>
</feature>
<feature type="region of interest" description="Disordered" evidence="2">
    <location>
        <begin position="310"/>
        <end position="385"/>
    </location>
</feature>
<dbReference type="Proteomes" id="UP000027345">
    <property type="component" value="Unassembled WGS sequence"/>
</dbReference>
<evidence type="ECO:0008006" key="6">
    <source>
        <dbReference type="Google" id="ProtNLM"/>
    </source>
</evidence>
<feature type="compositionally biased region" description="Basic and acidic residues" evidence="2">
    <location>
        <begin position="346"/>
        <end position="364"/>
    </location>
</feature>
<dbReference type="eggNOG" id="ENOG5033FYT">
    <property type="taxonomic scope" value="Bacteria"/>
</dbReference>
<dbReference type="AlphaFoldDB" id="A0A066UGF4"/>
<accession>A0A066UGF4</accession>
<dbReference type="RefSeq" id="WP_043776925.1">
    <property type="nucleotide sequence ID" value="NZ_JMQI01000011.1"/>
</dbReference>
<feature type="transmembrane region" description="Helical" evidence="3">
    <location>
        <begin position="172"/>
        <end position="190"/>
    </location>
</feature>
<gene>
    <name evidence="4" type="ORF">DV20_05715</name>
</gene>
<evidence type="ECO:0000256" key="3">
    <source>
        <dbReference type="SAM" id="Phobius"/>
    </source>
</evidence>
<keyword evidence="3" id="KW-1133">Transmembrane helix</keyword>
<name>A0A066UGF4_9PSEU</name>
<dbReference type="EMBL" id="JMQI01000011">
    <property type="protein sequence ID" value="KDN23214.1"/>
    <property type="molecule type" value="Genomic_DNA"/>
</dbReference>
<evidence type="ECO:0000256" key="2">
    <source>
        <dbReference type="SAM" id="MobiDB-lite"/>
    </source>
</evidence>
<protein>
    <recommendedName>
        <fullName evidence="6">DUF2637 domain-containing protein</fullName>
    </recommendedName>
</protein>
<keyword evidence="3" id="KW-0472">Membrane</keyword>
<comment type="caution">
    <text evidence="4">The sequence shown here is derived from an EMBL/GenBank/DDBJ whole genome shotgun (WGS) entry which is preliminary data.</text>
</comment>
<keyword evidence="3" id="KW-0812">Transmembrane</keyword>
<proteinExistence type="predicted"/>
<feature type="transmembrane region" description="Helical" evidence="3">
    <location>
        <begin position="71"/>
        <end position="98"/>
    </location>
</feature>
<sequence>MSWYSDRAEQARADRALKAEQDRADRQQRLDQQLKLTQMQLAESRRDKADAQAERDALRARRAARVAAMRAWAGAHVVDLLIYPLMIVSAAIAVPTAAQWGAAKLGHTGGLLPVLSEWGMVAFSIAVHVSRVRTPDRPVWALQLGTWVFAAVGFAIAVIRGATTPEGGGWDLGFVMGLVSIAGVAAHQLVSAAPRRSPAERAARKLARQELAEARAELATRKVAAARVDAARRAAIAHAVAEIDPDGTARLVFQPGRFTLHRGKLRRGKLRPAAVSGLPVDPAPEGEISDTVADEAAAYLAGLHFRRLSDVPEQETTPPGEGEGPGGVATLDGKRPPVTPPVAEQDDTRPDQPTPPRRDREVPARRATTAPRRRTVRARVTAPKRSLDQLREEFKKALAERPAGFDPDNGEAIRRTLQCGKAFSRQLRDDYRDGRIG</sequence>
<organism evidence="4 5">
    <name type="scientific">Amycolatopsis rifamycinica</name>
    <dbReference type="NCBI Taxonomy" id="287986"/>
    <lineage>
        <taxon>Bacteria</taxon>
        <taxon>Bacillati</taxon>
        <taxon>Actinomycetota</taxon>
        <taxon>Actinomycetes</taxon>
        <taxon>Pseudonocardiales</taxon>
        <taxon>Pseudonocardiaceae</taxon>
        <taxon>Amycolatopsis</taxon>
    </lineage>
</organism>